<organism evidence="2 3">
    <name type="scientific">Trichuris suis</name>
    <name type="common">pig whipworm</name>
    <dbReference type="NCBI Taxonomy" id="68888"/>
    <lineage>
        <taxon>Eukaryota</taxon>
        <taxon>Metazoa</taxon>
        <taxon>Ecdysozoa</taxon>
        <taxon>Nematoda</taxon>
        <taxon>Enoplea</taxon>
        <taxon>Dorylaimia</taxon>
        <taxon>Trichinellida</taxon>
        <taxon>Trichuridae</taxon>
        <taxon>Trichuris</taxon>
    </lineage>
</organism>
<dbReference type="Pfam" id="PF08600">
    <property type="entry name" value="NuBaID_C"/>
    <property type="match status" value="1"/>
</dbReference>
<evidence type="ECO:0000313" key="2">
    <source>
        <dbReference type="EMBL" id="KFD46731.1"/>
    </source>
</evidence>
<dbReference type="EMBL" id="KL363356">
    <property type="protein sequence ID" value="KFD46731.1"/>
    <property type="molecule type" value="Genomic_DNA"/>
</dbReference>
<accession>A0A085LP35</accession>
<name>A0A085LP35_9BILA</name>
<proteinExistence type="predicted"/>
<keyword evidence="3" id="KW-1185">Reference proteome</keyword>
<evidence type="ECO:0000259" key="1">
    <source>
        <dbReference type="Pfam" id="PF08600"/>
    </source>
</evidence>
<dbReference type="Proteomes" id="UP000030764">
    <property type="component" value="Unassembled WGS sequence"/>
</dbReference>
<dbReference type="GO" id="GO:0005739">
    <property type="term" value="C:mitochondrion"/>
    <property type="evidence" value="ECO:0007669"/>
    <property type="project" value="UniProtKB-SubCell"/>
</dbReference>
<protein>
    <recommendedName>
        <fullName evidence="1">NuBaID C-terminal domain-containing protein</fullName>
    </recommendedName>
</protein>
<dbReference type="GO" id="GO:0008270">
    <property type="term" value="F:zinc ion binding"/>
    <property type="evidence" value="ECO:0007669"/>
    <property type="project" value="InterPro"/>
</dbReference>
<evidence type="ECO:0000313" key="3">
    <source>
        <dbReference type="Proteomes" id="UP000030764"/>
    </source>
</evidence>
<sequence>MLHLVKSAHGKRCYYRRTHDPKFLCMPRLHSRHDLFNGFIHRLSSLAMVKEQIKKLSLVPLSVLEMESQELQAILSNVSFESTPSEAEVLLALCGWSAFKEPEIGGLQCSCCSRKLDLSCFTYSVNSFGSQSSKLLNPVLEHYSQCFWLQVPSHLNKSIELLASSSEQNIFQYWRIALKELALQNSRESAEKSTNELFTKFRSNFFRYSLLRIAVRQHARIPHWEYHIRFSPEDGRKVPCKDVLNRFKRLNSGMWIRANPGRYTKRYLKDEPWLTSSLQHVTCTPIECQILDKLVSRFWQRPKYFVDDHYEAYHVRHSIDGTKASPFFVRPHSRRKLMLEESTEKQFF</sequence>
<dbReference type="InterPro" id="IPR013909">
    <property type="entry name" value="NuBaID_C"/>
</dbReference>
<gene>
    <name evidence="2" type="ORF">M513_12394</name>
</gene>
<reference evidence="2 3" key="1">
    <citation type="journal article" date="2014" name="Nat. Genet.">
        <title>Genome and transcriptome of the porcine whipworm Trichuris suis.</title>
        <authorList>
            <person name="Jex A.R."/>
            <person name="Nejsum P."/>
            <person name="Schwarz E.M."/>
            <person name="Hu L."/>
            <person name="Young N.D."/>
            <person name="Hall R.S."/>
            <person name="Korhonen P.K."/>
            <person name="Liao S."/>
            <person name="Thamsborg S."/>
            <person name="Xia J."/>
            <person name="Xu P."/>
            <person name="Wang S."/>
            <person name="Scheerlinck J.P."/>
            <person name="Hofmann A."/>
            <person name="Sternberg P.W."/>
            <person name="Wang J."/>
            <person name="Gasser R.B."/>
        </authorList>
    </citation>
    <scope>NUCLEOTIDE SEQUENCE [LARGE SCALE GENOMIC DNA]</scope>
    <source>
        <strain evidence="2">DCEP-RM93M</strain>
    </source>
</reference>
<dbReference type="InterPro" id="IPR019338">
    <property type="entry name" value="Ribosomal_bL35m"/>
</dbReference>
<dbReference type="AlphaFoldDB" id="A0A085LP35"/>
<dbReference type="PANTHER" id="PTHR15909:SF0">
    <property type="entry name" value="LARGE RIBOSOMAL SUBUNIT PROTEIN BL35M"/>
    <property type="match status" value="1"/>
</dbReference>
<dbReference type="GO" id="GO:0005840">
    <property type="term" value="C:ribosome"/>
    <property type="evidence" value="ECO:0007669"/>
    <property type="project" value="UniProtKB-KW"/>
</dbReference>
<dbReference type="GO" id="GO:1990904">
    <property type="term" value="C:ribonucleoprotein complex"/>
    <property type="evidence" value="ECO:0007669"/>
    <property type="project" value="UniProtKB-KW"/>
</dbReference>
<dbReference type="PANTHER" id="PTHR15909">
    <property type="entry name" value="39S RIBOSOMAL PROTEIN L35, MITOCHONDRIAL"/>
    <property type="match status" value="1"/>
</dbReference>
<feature type="domain" description="NuBaID C-terminal" evidence="1">
    <location>
        <begin position="90"/>
        <end position="181"/>
    </location>
</feature>